<evidence type="ECO:0000313" key="3">
    <source>
        <dbReference type="Proteomes" id="UP000199202"/>
    </source>
</evidence>
<proteinExistence type="predicted"/>
<gene>
    <name evidence="2" type="ORF">SAMN05421869_14426</name>
</gene>
<dbReference type="EMBL" id="FNDJ01000044">
    <property type="protein sequence ID" value="SDM45003.1"/>
    <property type="molecule type" value="Genomic_DNA"/>
</dbReference>
<protein>
    <submittedName>
        <fullName evidence="2">Uncharacterized protein</fullName>
    </submittedName>
</protein>
<dbReference type="Proteomes" id="UP000199202">
    <property type="component" value="Unassembled WGS sequence"/>
</dbReference>
<sequence length="77" mass="7951">MKLKRGVLAAVLTAGILAAGAAPAHAIPPPPPGGDILIVYSYYSGEQVIGQRWFGCGNPPGQWGDVTGTPKVFFTPC</sequence>
<keyword evidence="3" id="KW-1185">Reference proteome</keyword>
<reference evidence="2 3" key="1">
    <citation type="submission" date="2016-10" db="EMBL/GenBank/DDBJ databases">
        <authorList>
            <person name="de Groot N.N."/>
        </authorList>
    </citation>
    <scope>NUCLEOTIDE SEQUENCE [LARGE SCALE GENOMIC DNA]</scope>
    <source>
        <strain evidence="2 3">CGMCC 4.6533</strain>
    </source>
</reference>
<name>A0A1G9TBB0_9ACTN</name>
<dbReference type="AlphaFoldDB" id="A0A1G9TBB0"/>
<dbReference type="RefSeq" id="WP_143044249.1">
    <property type="nucleotide sequence ID" value="NZ_FNDJ01000044.1"/>
</dbReference>
<dbReference type="Pfam" id="PF19806">
    <property type="entry name" value="DUF6289"/>
    <property type="match status" value="1"/>
</dbReference>
<evidence type="ECO:0000256" key="1">
    <source>
        <dbReference type="SAM" id="SignalP"/>
    </source>
</evidence>
<feature type="chain" id="PRO_5011615380" evidence="1">
    <location>
        <begin position="27"/>
        <end position="77"/>
    </location>
</feature>
<keyword evidence="1" id="KW-0732">Signal</keyword>
<dbReference type="InterPro" id="IPR046256">
    <property type="entry name" value="DUF6289"/>
</dbReference>
<feature type="signal peptide" evidence="1">
    <location>
        <begin position="1"/>
        <end position="26"/>
    </location>
</feature>
<dbReference type="OrthoDB" id="3544015at2"/>
<accession>A0A1G9TBB0</accession>
<organism evidence="2 3">
    <name type="scientific">Nonomuraea jiangxiensis</name>
    <dbReference type="NCBI Taxonomy" id="633440"/>
    <lineage>
        <taxon>Bacteria</taxon>
        <taxon>Bacillati</taxon>
        <taxon>Actinomycetota</taxon>
        <taxon>Actinomycetes</taxon>
        <taxon>Streptosporangiales</taxon>
        <taxon>Streptosporangiaceae</taxon>
        <taxon>Nonomuraea</taxon>
    </lineage>
</organism>
<evidence type="ECO:0000313" key="2">
    <source>
        <dbReference type="EMBL" id="SDM45003.1"/>
    </source>
</evidence>
<dbReference type="STRING" id="633440.SAMN05421869_14426"/>